<accession>A0A0C3GIR8</accession>
<proteinExistence type="predicted"/>
<organism evidence="1 2">
    <name type="scientific">Piloderma croceum (strain F 1598)</name>
    <dbReference type="NCBI Taxonomy" id="765440"/>
    <lineage>
        <taxon>Eukaryota</taxon>
        <taxon>Fungi</taxon>
        <taxon>Dikarya</taxon>
        <taxon>Basidiomycota</taxon>
        <taxon>Agaricomycotina</taxon>
        <taxon>Agaricomycetes</taxon>
        <taxon>Agaricomycetidae</taxon>
        <taxon>Atheliales</taxon>
        <taxon>Atheliaceae</taxon>
        <taxon>Piloderma</taxon>
    </lineage>
</organism>
<dbReference type="EMBL" id="KN832971">
    <property type="protein sequence ID" value="KIM91529.1"/>
    <property type="molecule type" value="Genomic_DNA"/>
</dbReference>
<evidence type="ECO:0000313" key="1">
    <source>
        <dbReference type="EMBL" id="KIM91529.1"/>
    </source>
</evidence>
<dbReference type="Proteomes" id="UP000054166">
    <property type="component" value="Unassembled WGS sequence"/>
</dbReference>
<protein>
    <submittedName>
        <fullName evidence="1">Uncharacterized protein</fullName>
    </submittedName>
</protein>
<reference evidence="1 2" key="1">
    <citation type="submission" date="2014-04" db="EMBL/GenBank/DDBJ databases">
        <authorList>
            <consortium name="DOE Joint Genome Institute"/>
            <person name="Kuo A."/>
            <person name="Tarkka M."/>
            <person name="Buscot F."/>
            <person name="Kohler A."/>
            <person name="Nagy L.G."/>
            <person name="Floudas D."/>
            <person name="Copeland A."/>
            <person name="Barry K.W."/>
            <person name="Cichocki N."/>
            <person name="Veneault-Fourrey C."/>
            <person name="LaButti K."/>
            <person name="Lindquist E.A."/>
            <person name="Lipzen A."/>
            <person name="Lundell T."/>
            <person name="Morin E."/>
            <person name="Murat C."/>
            <person name="Sun H."/>
            <person name="Tunlid A."/>
            <person name="Henrissat B."/>
            <person name="Grigoriev I.V."/>
            <person name="Hibbett D.S."/>
            <person name="Martin F."/>
            <person name="Nordberg H.P."/>
            <person name="Cantor M.N."/>
            <person name="Hua S.X."/>
        </authorList>
    </citation>
    <scope>NUCLEOTIDE SEQUENCE [LARGE SCALE GENOMIC DNA]</scope>
    <source>
        <strain evidence="1 2">F 1598</strain>
    </source>
</reference>
<name>A0A0C3GIR8_PILCF</name>
<keyword evidence="2" id="KW-1185">Reference proteome</keyword>
<reference evidence="2" key="2">
    <citation type="submission" date="2015-01" db="EMBL/GenBank/DDBJ databases">
        <title>Evolutionary Origins and Diversification of the Mycorrhizal Mutualists.</title>
        <authorList>
            <consortium name="DOE Joint Genome Institute"/>
            <consortium name="Mycorrhizal Genomics Consortium"/>
            <person name="Kohler A."/>
            <person name="Kuo A."/>
            <person name="Nagy L.G."/>
            <person name="Floudas D."/>
            <person name="Copeland A."/>
            <person name="Barry K.W."/>
            <person name="Cichocki N."/>
            <person name="Veneault-Fourrey C."/>
            <person name="LaButti K."/>
            <person name="Lindquist E.A."/>
            <person name="Lipzen A."/>
            <person name="Lundell T."/>
            <person name="Morin E."/>
            <person name="Murat C."/>
            <person name="Riley R."/>
            <person name="Ohm R."/>
            <person name="Sun H."/>
            <person name="Tunlid A."/>
            <person name="Henrissat B."/>
            <person name="Grigoriev I.V."/>
            <person name="Hibbett D.S."/>
            <person name="Martin F."/>
        </authorList>
    </citation>
    <scope>NUCLEOTIDE SEQUENCE [LARGE SCALE GENOMIC DNA]</scope>
    <source>
        <strain evidence="2">F 1598</strain>
    </source>
</reference>
<gene>
    <name evidence="1" type="ORF">PILCRDRAFT_810821</name>
</gene>
<evidence type="ECO:0000313" key="2">
    <source>
        <dbReference type="Proteomes" id="UP000054166"/>
    </source>
</evidence>
<sequence length="55" mass="6357">MIPVGLDRVSARLYHTRTPSIHEDRTWLRLHSNKDPGLPPSEQHIIFVPQKEAIC</sequence>
<dbReference type="InParanoid" id="A0A0C3GIR8"/>
<dbReference type="HOGENOM" id="CLU_3033159_0_0_1"/>
<dbReference type="AlphaFoldDB" id="A0A0C3GIR8"/>